<feature type="compositionally biased region" description="Polar residues" evidence="1">
    <location>
        <begin position="8"/>
        <end position="26"/>
    </location>
</feature>
<sequence>MLAEYSRELSQQRAGVTENSQPSSAGGSNGLCRHLDGAVYMSACATKMDTIVFMHKWSVAQFSAQQELSSPGDFIESNMFGSTDSDYRFRLKLFPCGKDEECRGYLSLFLQIF</sequence>
<name>J9E177_WUCBA</name>
<comment type="caution">
    <text evidence="3">The sequence shown here is derived from an EMBL/GenBank/DDBJ whole genome shotgun (WGS) entry which is preliminary data.</text>
</comment>
<evidence type="ECO:0000259" key="2">
    <source>
        <dbReference type="PROSITE" id="PS50144"/>
    </source>
</evidence>
<gene>
    <name evidence="3" type="ORF">WUBG_13199</name>
</gene>
<dbReference type="CDD" id="cd00121">
    <property type="entry name" value="MATH"/>
    <property type="match status" value="1"/>
</dbReference>
<dbReference type="Pfam" id="PF22486">
    <property type="entry name" value="MATH_2"/>
    <property type="match status" value="1"/>
</dbReference>
<dbReference type="SUPFAM" id="SSF49599">
    <property type="entry name" value="TRAF domain-like"/>
    <property type="match status" value="1"/>
</dbReference>
<dbReference type="PROSITE" id="PS50144">
    <property type="entry name" value="MATH"/>
    <property type="match status" value="1"/>
</dbReference>
<dbReference type="Gene3D" id="2.60.210.10">
    <property type="entry name" value="Apoptosis, Tumor Necrosis Factor Receptor Associated Protein 2, Chain A"/>
    <property type="match status" value="1"/>
</dbReference>
<reference evidence="4" key="1">
    <citation type="submission" date="2012-08" db="EMBL/GenBank/DDBJ databases">
        <title>The Genome Sequence of Wuchereria bancrofti.</title>
        <authorList>
            <person name="Nutman T.B."/>
            <person name="Fink D.L."/>
            <person name="Russ C."/>
            <person name="Young S."/>
            <person name="Zeng Q."/>
            <person name="Koehrsen M."/>
            <person name="Alvarado L."/>
            <person name="Berlin A."/>
            <person name="Chapman S.B."/>
            <person name="Chen Z."/>
            <person name="Freedman E."/>
            <person name="Gellesch M."/>
            <person name="Goldberg J."/>
            <person name="Griggs A."/>
            <person name="Gujja S."/>
            <person name="Heilman E.R."/>
            <person name="Heiman D."/>
            <person name="Hepburn T."/>
            <person name="Howarth C."/>
            <person name="Jen D."/>
            <person name="Larson L."/>
            <person name="Lewis B."/>
            <person name="Mehta T."/>
            <person name="Park D."/>
            <person name="Pearson M."/>
            <person name="Roberts A."/>
            <person name="Saif S."/>
            <person name="Shea T."/>
            <person name="Shenoy N."/>
            <person name="Sisk P."/>
            <person name="Stolte C."/>
            <person name="Sykes S."/>
            <person name="Walk T."/>
            <person name="White J."/>
            <person name="Yandava C."/>
            <person name="Haas B."/>
            <person name="Henn M.R."/>
            <person name="Nusbaum C."/>
            <person name="Birren B."/>
        </authorList>
    </citation>
    <scope>NUCLEOTIDE SEQUENCE [LARGE SCALE GENOMIC DNA]</scope>
    <source>
        <strain evidence="4">NA</strain>
    </source>
</reference>
<accession>J9E177</accession>
<dbReference type="InterPro" id="IPR002083">
    <property type="entry name" value="MATH/TRAF_dom"/>
</dbReference>
<feature type="region of interest" description="Disordered" evidence="1">
    <location>
        <begin position="1"/>
        <end position="28"/>
    </location>
</feature>
<evidence type="ECO:0000313" key="3">
    <source>
        <dbReference type="EMBL" id="EJW75893.1"/>
    </source>
</evidence>
<feature type="domain" description="MATH" evidence="2">
    <location>
        <begin position="52"/>
        <end position="113"/>
    </location>
</feature>
<organism evidence="3 4">
    <name type="scientific">Wuchereria bancrofti</name>
    <dbReference type="NCBI Taxonomy" id="6293"/>
    <lineage>
        <taxon>Eukaryota</taxon>
        <taxon>Metazoa</taxon>
        <taxon>Ecdysozoa</taxon>
        <taxon>Nematoda</taxon>
        <taxon>Chromadorea</taxon>
        <taxon>Rhabditida</taxon>
        <taxon>Spirurina</taxon>
        <taxon>Spiruromorpha</taxon>
        <taxon>Filarioidea</taxon>
        <taxon>Onchocercidae</taxon>
        <taxon>Wuchereria</taxon>
    </lineage>
</organism>
<dbReference type="InterPro" id="IPR008974">
    <property type="entry name" value="TRAF-like"/>
</dbReference>
<evidence type="ECO:0000313" key="4">
    <source>
        <dbReference type="Proteomes" id="UP000004810"/>
    </source>
</evidence>
<proteinExistence type="predicted"/>
<protein>
    <recommendedName>
        <fullName evidence="2">MATH domain-containing protein</fullName>
    </recommendedName>
</protein>
<dbReference type="AlphaFoldDB" id="J9E177"/>
<dbReference type="Proteomes" id="UP000004810">
    <property type="component" value="Unassembled WGS sequence"/>
</dbReference>
<evidence type="ECO:0000256" key="1">
    <source>
        <dbReference type="SAM" id="MobiDB-lite"/>
    </source>
</evidence>
<feature type="non-terminal residue" evidence="3">
    <location>
        <position position="113"/>
    </location>
</feature>
<dbReference type="EMBL" id="ADBV01009887">
    <property type="protein sequence ID" value="EJW75893.1"/>
    <property type="molecule type" value="Genomic_DNA"/>
</dbReference>